<reference evidence="1" key="1">
    <citation type="journal article" date="2020" name="mSystems">
        <title>Genome- and Community-Level Interaction Insights into Carbon Utilization and Element Cycling Functions of Hydrothermarchaeota in Hydrothermal Sediment.</title>
        <authorList>
            <person name="Zhou Z."/>
            <person name="Liu Y."/>
            <person name="Xu W."/>
            <person name="Pan J."/>
            <person name="Luo Z.H."/>
            <person name="Li M."/>
        </authorList>
    </citation>
    <scope>NUCLEOTIDE SEQUENCE [LARGE SCALE GENOMIC DNA]</scope>
    <source>
        <strain evidence="1">SpSt-503</strain>
    </source>
</reference>
<comment type="caution">
    <text evidence="1">The sequence shown here is derived from an EMBL/GenBank/DDBJ whole genome shotgun (WGS) entry which is preliminary data.</text>
</comment>
<evidence type="ECO:0000313" key="1">
    <source>
        <dbReference type="EMBL" id="HFH29352.1"/>
    </source>
</evidence>
<organism evidence="1">
    <name type="scientific">Gracilinema caldarium</name>
    <dbReference type="NCBI Taxonomy" id="215591"/>
    <lineage>
        <taxon>Bacteria</taxon>
        <taxon>Pseudomonadati</taxon>
        <taxon>Spirochaetota</taxon>
        <taxon>Spirochaetia</taxon>
        <taxon>Spirochaetales</taxon>
        <taxon>Breznakiellaceae</taxon>
        <taxon>Gracilinema</taxon>
    </lineage>
</organism>
<proteinExistence type="predicted"/>
<dbReference type="EMBL" id="DSVL01000234">
    <property type="protein sequence ID" value="HFH29352.1"/>
    <property type="molecule type" value="Genomic_DNA"/>
</dbReference>
<accession>A0A7C3E217</accession>
<protein>
    <submittedName>
        <fullName evidence="1">Uncharacterized protein</fullName>
    </submittedName>
</protein>
<gene>
    <name evidence="1" type="ORF">ENS59_07550</name>
</gene>
<dbReference type="AlphaFoldDB" id="A0A7C3E217"/>
<sequence length="273" mass="31825">MAKISQEDKHQYFERIKPYREATEAILARERSILSLMQKDPNGVAYKKLTLADEMLNLASYYLVMNGVSQAVLGVKNEEPLNEARKALYKTIIYLEEVVTNFIDVPYSEYSEKLKELEGLNAERRYALIRKLGLAIQLVEDAYGDNTKWKWAFVELEGRFATVAKNIFDLKNAVANFDPRSPDYEVSVYHMRTIKRLLMQAADRYREKYELSTNRIDDFKQAINYLGALRRIHILLGERDEAETVKKKQDIWSAKLEADQKKKEDPFLTKKHG</sequence>
<name>A0A7C3E217_9SPIR</name>